<feature type="transmembrane region" description="Helical" evidence="6">
    <location>
        <begin position="197"/>
        <end position="218"/>
    </location>
</feature>
<evidence type="ECO:0000256" key="3">
    <source>
        <dbReference type="ARBA" id="ARBA00023115"/>
    </source>
</evidence>
<dbReference type="GO" id="GO:0006596">
    <property type="term" value="P:polyamine biosynthetic process"/>
    <property type="evidence" value="ECO:0007669"/>
    <property type="project" value="UniProtKB-UniRule"/>
</dbReference>
<keyword evidence="4" id="KW-0012">Acyltransferase</keyword>
<dbReference type="AlphaFoldDB" id="A0A2H0V447"/>
<keyword evidence="2 5" id="KW-0808">Transferase</keyword>
<evidence type="ECO:0000256" key="6">
    <source>
        <dbReference type="SAM" id="Phobius"/>
    </source>
</evidence>
<evidence type="ECO:0000256" key="2">
    <source>
        <dbReference type="ARBA" id="ARBA00022679"/>
    </source>
</evidence>
<evidence type="ECO:0000256" key="1">
    <source>
        <dbReference type="ARBA" id="ARBA00007867"/>
    </source>
</evidence>
<dbReference type="Gene3D" id="3.40.50.150">
    <property type="entry name" value="Vaccinia Virus protein VP39"/>
    <property type="match status" value="1"/>
</dbReference>
<accession>A0A2H0V447</accession>
<keyword evidence="6" id="KW-1133">Transmembrane helix</keyword>
<dbReference type="InterPro" id="IPR029063">
    <property type="entry name" value="SAM-dependent_MTases_sf"/>
</dbReference>
<reference evidence="9" key="1">
    <citation type="submission" date="2017-09" db="EMBL/GenBank/DDBJ databases">
        <title>Depth-based differentiation of microbial function through sediment-hosted aquifers and enrichment of novel symbionts in the deep terrestrial subsurface.</title>
        <authorList>
            <person name="Probst A.J."/>
            <person name="Ladd B."/>
            <person name="Jarett J.K."/>
            <person name="Geller-Mcgrath D.E."/>
            <person name="Sieber C.M.K."/>
            <person name="Emerson J.B."/>
            <person name="Anantharaman K."/>
            <person name="Thomas B.C."/>
            <person name="Malmstrom R."/>
            <person name="Stieglmeier M."/>
            <person name="Klingl A."/>
            <person name="Woyke T."/>
            <person name="Ryan C.M."/>
            <person name="Banfield J.F."/>
        </authorList>
    </citation>
    <scope>NUCLEOTIDE SEQUENCE [LARGE SCALE GENOMIC DNA]</scope>
</reference>
<dbReference type="SUPFAM" id="SSF53335">
    <property type="entry name" value="S-adenosyl-L-methionine-dependent methyltransferases"/>
    <property type="match status" value="1"/>
</dbReference>
<comment type="similarity">
    <text evidence="1">Belongs to the spermidine/spermine synthase family.</text>
</comment>
<feature type="transmembrane region" description="Helical" evidence="6">
    <location>
        <begin position="225"/>
        <end position="244"/>
    </location>
</feature>
<feature type="transmembrane region" description="Helical" evidence="6">
    <location>
        <begin position="92"/>
        <end position="114"/>
    </location>
</feature>
<dbReference type="InterPro" id="IPR007484">
    <property type="entry name" value="Peptidase_M28"/>
</dbReference>
<organism evidence="8 9">
    <name type="scientific">Candidatus Falkowbacteria bacterium CG10_big_fil_rev_8_21_14_0_10_39_11</name>
    <dbReference type="NCBI Taxonomy" id="1974565"/>
    <lineage>
        <taxon>Bacteria</taxon>
        <taxon>Candidatus Falkowiibacteriota</taxon>
    </lineage>
</organism>
<evidence type="ECO:0000259" key="7">
    <source>
        <dbReference type="PROSITE" id="PS51006"/>
    </source>
</evidence>
<feature type="transmembrane region" description="Helical" evidence="6">
    <location>
        <begin position="57"/>
        <end position="80"/>
    </location>
</feature>
<proteinExistence type="inferred from homology"/>
<dbReference type="InterPro" id="IPR040234">
    <property type="entry name" value="QC/QCL"/>
</dbReference>
<dbReference type="Gene3D" id="3.40.630.10">
    <property type="entry name" value="Zn peptidases"/>
    <property type="match status" value="1"/>
</dbReference>
<feature type="domain" description="PABS" evidence="7">
    <location>
        <begin position="314"/>
        <end position="469"/>
    </location>
</feature>
<dbReference type="Proteomes" id="UP000229901">
    <property type="component" value="Unassembled WGS sequence"/>
</dbReference>
<evidence type="ECO:0000256" key="4">
    <source>
        <dbReference type="ARBA" id="ARBA00023315"/>
    </source>
</evidence>
<evidence type="ECO:0000256" key="5">
    <source>
        <dbReference type="PROSITE-ProRule" id="PRU00354"/>
    </source>
</evidence>
<keyword evidence="6" id="KW-0472">Membrane</keyword>
<keyword evidence="6" id="KW-0812">Transmembrane</keyword>
<evidence type="ECO:0000313" key="9">
    <source>
        <dbReference type="Proteomes" id="UP000229901"/>
    </source>
</evidence>
<protein>
    <recommendedName>
        <fullName evidence="7">PABS domain-containing protein</fullName>
    </recommendedName>
</protein>
<keyword evidence="3 5" id="KW-0620">Polyamine biosynthesis</keyword>
<dbReference type="EMBL" id="PFAP01000035">
    <property type="protein sequence ID" value="PIR93818.1"/>
    <property type="molecule type" value="Genomic_DNA"/>
</dbReference>
<feature type="transmembrane region" description="Helical" evidence="6">
    <location>
        <begin position="120"/>
        <end position="146"/>
    </location>
</feature>
<dbReference type="Pfam" id="PF04389">
    <property type="entry name" value="Peptidase_M28"/>
    <property type="match status" value="1"/>
</dbReference>
<dbReference type="GO" id="GO:0016603">
    <property type="term" value="F:glutaminyl-peptide cyclotransferase activity"/>
    <property type="evidence" value="ECO:0007669"/>
    <property type="project" value="TreeGrafter"/>
</dbReference>
<dbReference type="PROSITE" id="PS51006">
    <property type="entry name" value="PABS_2"/>
    <property type="match status" value="1"/>
</dbReference>
<name>A0A2H0V447_9BACT</name>
<dbReference type="PANTHER" id="PTHR12283">
    <property type="entry name" value="GLUTAMINYL-PEPTIDE CYCLOTRANSFERASE"/>
    <property type="match status" value="1"/>
</dbReference>
<feature type="transmembrane region" description="Helical" evidence="6">
    <location>
        <begin position="167"/>
        <end position="191"/>
    </location>
</feature>
<dbReference type="CDD" id="cd02440">
    <property type="entry name" value="AdoMet_MTases"/>
    <property type="match status" value="1"/>
</dbReference>
<dbReference type="PANTHER" id="PTHR12283:SF6">
    <property type="entry name" value="GLUTAMINYL-PEPTIDE CYCLOTRANSFERASE-RELATED"/>
    <property type="match status" value="1"/>
</dbReference>
<comment type="caution">
    <text evidence="8">The sequence shown here is derived from an EMBL/GenBank/DDBJ whole genome shotgun (WGS) entry which is preliminary data.</text>
</comment>
<dbReference type="GO" id="GO:0008270">
    <property type="term" value="F:zinc ion binding"/>
    <property type="evidence" value="ECO:0007669"/>
    <property type="project" value="TreeGrafter"/>
</dbReference>
<dbReference type="NCBIfam" id="NF037959">
    <property type="entry name" value="MFS_SpdSyn"/>
    <property type="match status" value="1"/>
</dbReference>
<feature type="active site" description="Proton acceptor" evidence="5">
    <location>
        <position position="387"/>
    </location>
</feature>
<dbReference type="SUPFAM" id="SSF103473">
    <property type="entry name" value="MFS general substrate transporter"/>
    <property type="match status" value="1"/>
</dbReference>
<dbReference type="Pfam" id="PF01564">
    <property type="entry name" value="Spermine_synth"/>
    <property type="match status" value="1"/>
</dbReference>
<sequence>MLFPRKRHWSMPLSGKILTMFTWLKQKILLFVVFITGAAVLMVEVLAVRILSPYFGATIFTVSSVLSTILLALSLGYYYGGRLADKFPDKKYFYSIILLSGVSIFILLIMMVYLVPTIGYQLSIISGPLILSLLLFLIPSLLLGTLSPYAIRLLSADREVGVGQISGLVFFASTLGSIFGSLSSGFLFIPLFSQKTIIAVIGLVLFMLGTVGTILSVDKKIRAKLWWVFVVAVTLLLLFSYQVVKADGRQYLVNDDGWYSQIKVFDSTLEGRPARYLQLDHNSSSALFLDDQSLVFDYTKYYELHQNLVPDMTTALVLGGGAYTVPKKLLEESPDIIVDVVEVEPKLLPISQQFFFVPESDRLINHVTDARRYLLETETRYDFIFSDAYNTLFSTPDHLVTSEFFTLVKDHVSDNGVLMINSIGSLTLSERSLLMSQIKTLKSVFPAVKVFAVQGRGSSALQNFIIVAARDNSILDDDKLPEYYKNHLVNIDRFDFDQYQVLYDENVSTEHLLIPEFKKFVIRDQFNGAEALLLIKKQLSFGPRFVGSSGHQELKAFITRELNDRTDNVITQTFISSEPEKSVELANIIGQIYPDKENRFLLITHFDTKQFADQDRSIPSSPVPGANDGASGVALQLELIAELKETLADKSYGLDVVFFDGEEIQYGQRADWIPLGSKYFIDHLDDYYSDKNIAGVINLDLVCDKHLQIYSEGFSQTQASTLNQHIFSIAEELYPQNFNSERKYDIIDDHYAFIKAGIPAILLIDLDYPQFHTTQDSLSQCSASSLTKVGNVLKQFFITE</sequence>
<gene>
    <name evidence="8" type="ORF">COT97_04665</name>
</gene>
<dbReference type="SUPFAM" id="SSF53187">
    <property type="entry name" value="Zn-dependent exopeptidases"/>
    <property type="match status" value="1"/>
</dbReference>
<evidence type="ECO:0000313" key="8">
    <source>
        <dbReference type="EMBL" id="PIR93818.1"/>
    </source>
</evidence>
<dbReference type="InterPro" id="IPR030374">
    <property type="entry name" value="PABS"/>
</dbReference>
<dbReference type="InterPro" id="IPR036259">
    <property type="entry name" value="MFS_trans_sf"/>
</dbReference>